<dbReference type="Pfam" id="PF04025">
    <property type="entry name" value="RemA-like"/>
    <property type="match status" value="1"/>
</dbReference>
<comment type="caution">
    <text evidence="1">The sequence shown here is derived from an EMBL/GenBank/DDBJ whole genome shotgun (WGS) entry which is preliminary data.</text>
</comment>
<name>A0ABU5ZL50_9BACL</name>
<dbReference type="RefSeq" id="WP_371755369.1">
    <property type="nucleotide sequence ID" value="NZ_JAYJLD010000030.1"/>
</dbReference>
<gene>
    <name evidence="1" type="ORF">VF724_16520</name>
</gene>
<accession>A0ABU5ZL50</accession>
<evidence type="ECO:0000313" key="1">
    <source>
        <dbReference type="EMBL" id="MEB3103243.1"/>
    </source>
</evidence>
<protein>
    <submittedName>
        <fullName evidence="1">Extracellular matrix/biofilm biosynthesis regulator RemA family protein</fullName>
    </submittedName>
</protein>
<dbReference type="NCBIfam" id="NF046065">
    <property type="entry name" value="MtxRegRemB"/>
    <property type="match status" value="1"/>
</dbReference>
<sequence>MFIHLGGEKIIRTSELIAIFDISIDKNSKLIKPLSEQPSKNERIEVIGDEEPKSIVLTQNKTFYSPISSATLKKRANQLIDTLNEQVSTSTK</sequence>
<proteinExistence type="predicted"/>
<dbReference type="Proteomes" id="UP001310386">
    <property type="component" value="Unassembled WGS sequence"/>
</dbReference>
<dbReference type="EMBL" id="JAYJLD010000030">
    <property type="protein sequence ID" value="MEB3103243.1"/>
    <property type="molecule type" value="Genomic_DNA"/>
</dbReference>
<evidence type="ECO:0000313" key="2">
    <source>
        <dbReference type="Proteomes" id="UP001310386"/>
    </source>
</evidence>
<reference evidence="1" key="1">
    <citation type="submission" date="2023-12" db="EMBL/GenBank/DDBJ databases">
        <title>Fervidustalea candida gen. nov., sp. nov., a novel member of the family Paenibacillaceae isolated from a geothermal area.</title>
        <authorList>
            <person name="Li W.-J."/>
            <person name="Jiao J.-Y."/>
            <person name="Chen Y."/>
        </authorList>
    </citation>
    <scope>NUCLEOTIDE SEQUENCE</scope>
    <source>
        <strain evidence="1">SYSU GA230002</strain>
    </source>
</reference>
<keyword evidence="2" id="KW-1185">Reference proteome</keyword>
<dbReference type="InterPro" id="IPR007169">
    <property type="entry name" value="RemA-like"/>
</dbReference>
<organism evidence="1 2">
    <name type="scientific">Ferviditalea candida</name>
    <dbReference type="NCBI Taxonomy" id="3108399"/>
    <lineage>
        <taxon>Bacteria</taxon>
        <taxon>Bacillati</taxon>
        <taxon>Bacillota</taxon>
        <taxon>Bacilli</taxon>
        <taxon>Bacillales</taxon>
        <taxon>Paenibacillaceae</taxon>
        <taxon>Ferviditalea</taxon>
    </lineage>
</organism>